<evidence type="ECO:0000313" key="9">
    <source>
        <dbReference type="Proteomes" id="UP000316759"/>
    </source>
</evidence>
<dbReference type="STRING" id="46835.A0A504YYK2"/>
<comment type="caution">
    <text evidence="8">The sequence shown here is derived from an EMBL/GenBank/DDBJ whole genome shotgun (WGS) entry which is preliminary data.</text>
</comment>
<evidence type="ECO:0000259" key="7">
    <source>
        <dbReference type="Pfam" id="PF00916"/>
    </source>
</evidence>
<feature type="transmembrane region" description="Helical" evidence="6">
    <location>
        <begin position="208"/>
        <end position="228"/>
    </location>
</feature>
<dbReference type="Pfam" id="PF00916">
    <property type="entry name" value="Sulfate_transp"/>
    <property type="match status" value="1"/>
</dbReference>
<sequence>MPGSVETNSDEQLNDQPTLPIHIDRPVLTQQKLNEWLGQPTRPGPPQFREQAYELAIRTARLFSPECLKSKLQRKSPTESTVGRDNRDDADDAIPKDDRESQTVNPHPCTRYARTLGTWLISFFPFIGILRKYDVKNWFLNDMIAGLTVGIMHVPQGTIAVVSLLTGEFLDKVVNKESHQNAILRELPANQTNLTVSSQVPDTTALRVGYAAALSMTVGLSQIVMGLFRMGGVIRYLSGPMTSGFTFGVAIHVFTSQVTTLLGVKILKPTGLFTVPRVSSQNITDITRLPRHL</sequence>
<feature type="compositionally biased region" description="Basic and acidic residues" evidence="5">
    <location>
        <begin position="82"/>
        <end position="101"/>
    </location>
</feature>
<dbReference type="InterPro" id="IPR011547">
    <property type="entry name" value="SLC26A/SulP_dom"/>
</dbReference>
<evidence type="ECO:0000256" key="6">
    <source>
        <dbReference type="SAM" id="Phobius"/>
    </source>
</evidence>
<keyword evidence="2 6" id="KW-0812">Transmembrane</keyword>
<comment type="subcellular location">
    <subcellularLocation>
        <location evidence="1">Membrane</location>
        <topology evidence="1">Multi-pass membrane protein</topology>
    </subcellularLocation>
</comment>
<feature type="domain" description="SLC26A/SulP transporter" evidence="7">
    <location>
        <begin position="157"/>
        <end position="284"/>
    </location>
</feature>
<keyword evidence="3 6" id="KW-1133">Transmembrane helix</keyword>
<dbReference type="OrthoDB" id="288203at2759"/>
<organism evidence="8 9">
    <name type="scientific">Fasciola gigantica</name>
    <name type="common">Giant liver fluke</name>
    <dbReference type="NCBI Taxonomy" id="46835"/>
    <lineage>
        <taxon>Eukaryota</taxon>
        <taxon>Metazoa</taxon>
        <taxon>Spiralia</taxon>
        <taxon>Lophotrochozoa</taxon>
        <taxon>Platyhelminthes</taxon>
        <taxon>Trematoda</taxon>
        <taxon>Digenea</taxon>
        <taxon>Plagiorchiida</taxon>
        <taxon>Echinostomata</taxon>
        <taxon>Echinostomatoidea</taxon>
        <taxon>Fasciolidae</taxon>
        <taxon>Fasciola</taxon>
    </lineage>
</organism>
<reference evidence="8 9" key="1">
    <citation type="submission" date="2019-04" db="EMBL/GenBank/DDBJ databases">
        <title>Annotation for the trematode Fasciola gigantica.</title>
        <authorList>
            <person name="Choi Y.-J."/>
        </authorList>
    </citation>
    <scope>NUCLEOTIDE SEQUENCE [LARGE SCALE GENOMIC DNA]</scope>
    <source>
        <strain evidence="8">Uganda_cow_1</strain>
    </source>
</reference>
<evidence type="ECO:0000313" key="8">
    <source>
        <dbReference type="EMBL" id="TPP65516.1"/>
    </source>
</evidence>
<evidence type="ECO:0000256" key="1">
    <source>
        <dbReference type="ARBA" id="ARBA00004141"/>
    </source>
</evidence>
<gene>
    <name evidence="8" type="ORF">FGIG_06838</name>
</gene>
<dbReference type="InterPro" id="IPR001902">
    <property type="entry name" value="SLC26A/SulP_fam"/>
</dbReference>
<dbReference type="GO" id="GO:0055085">
    <property type="term" value="P:transmembrane transport"/>
    <property type="evidence" value="ECO:0007669"/>
    <property type="project" value="InterPro"/>
</dbReference>
<evidence type="ECO:0000256" key="3">
    <source>
        <dbReference type="ARBA" id="ARBA00022989"/>
    </source>
</evidence>
<feature type="region of interest" description="Disordered" evidence="5">
    <location>
        <begin position="1"/>
        <end position="22"/>
    </location>
</feature>
<dbReference type="PANTHER" id="PTHR11814">
    <property type="entry name" value="SULFATE TRANSPORTER"/>
    <property type="match status" value="1"/>
</dbReference>
<evidence type="ECO:0000256" key="2">
    <source>
        <dbReference type="ARBA" id="ARBA00022692"/>
    </source>
</evidence>
<keyword evidence="4 6" id="KW-0472">Membrane</keyword>
<keyword evidence="9" id="KW-1185">Reference proteome</keyword>
<feature type="transmembrane region" description="Helical" evidence="6">
    <location>
        <begin position="112"/>
        <end position="131"/>
    </location>
</feature>
<evidence type="ECO:0000256" key="4">
    <source>
        <dbReference type="ARBA" id="ARBA00023136"/>
    </source>
</evidence>
<evidence type="ECO:0000256" key="5">
    <source>
        <dbReference type="SAM" id="MobiDB-lite"/>
    </source>
</evidence>
<protein>
    <submittedName>
        <fullName evidence="8">Prestin</fullName>
    </submittedName>
</protein>
<feature type="transmembrane region" description="Helical" evidence="6">
    <location>
        <begin position="143"/>
        <end position="165"/>
    </location>
</feature>
<dbReference type="GO" id="GO:0016020">
    <property type="term" value="C:membrane"/>
    <property type="evidence" value="ECO:0007669"/>
    <property type="project" value="UniProtKB-SubCell"/>
</dbReference>
<dbReference type="Proteomes" id="UP000316759">
    <property type="component" value="Unassembled WGS sequence"/>
</dbReference>
<accession>A0A504YYK2</accession>
<dbReference type="AlphaFoldDB" id="A0A504YYK2"/>
<name>A0A504YYK2_FASGI</name>
<proteinExistence type="predicted"/>
<dbReference type="EMBL" id="SUNJ01003072">
    <property type="protein sequence ID" value="TPP65516.1"/>
    <property type="molecule type" value="Genomic_DNA"/>
</dbReference>
<feature type="region of interest" description="Disordered" evidence="5">
    <location>
        <begin position="71"/>
        <end position="108"/>
    </location>
</feature>